<evidence type="ECO:0000313" key="2">
    <source>
        <dbReference type="EMBL" id="KUG03251.1"/>
    </source>
</evidence>
<name>A0A0W8E4I5_9ZZZZ</name>
<gene>
    <name evidence="2" type="ORF">ASZ90_019350</name>
</gene>
<keyword evidence="1" id="KW-0812">Transmembrane</keyword>
<keyword evidence="1" id="KW-1133">Transmembrane helix</keyword>
<proteinExistence type="predicted"/>
<evidence type="ECO:0000256" key="1">
    <source>
        <dbReference type="SAM" id="Phobius"/>
    </source>
</evidence>
<feature type="transmembrane region" description="Helical" evidence="1">
    <location>
        <begin position="6"/>
        <end position="22"/>
    </location>
</feature>
<dbReference type="AlphaFoldDB" id="A0A0W8E4I5"/>
<dbReference type="EMBL" id="LNQE01001888">
    <property type="protein sequence ID" value="KUG03251.1"/>
    <property type="molecule type" value="Genomic_DNA"/>
</dbReference>
<comment type="caution">
    <text evidence="2">The sequence shown here is derived from an EMBL/GenBank/DDBJ whole genome shotgun (WGS) entry which is preliminary data.</text>
</comment>
<organism evidence="2">
    <name type="scientific">hydrocarbon metagenome</name>
    <dbReference type="NCBI Taxonomy" id="938273"/>
    <lineage>
        <taxon>unclassified sequences</taxon>
        <taxon>metagenomes</taxon>
        <taxon>ecological metagenomes</taxon>
    </lineage>
</organism>
<evidence type="ECO:0008006" key="3">
    <source>
        <dbReference type="Google" id="ProtNLM"/>
    </source>
</evidence>
<reference evidence="2" key="1">
    <citation type="journal article" date="2015" name="Proc. Natl. Acad. Sci. U.S.A.">
        <title>Networks of energetic and metabolic interactions define dynamics in microbial communities.</title>
        <authorList>
            <person name="Embree M."/>
            <person name="Liu J.K."/>
            <person name="Al-Bassam M.M."/>
            <person name="Zengler K."/>
        </authorList>
    </citation>
    <scope>NUCLEOTIDE SEQUENCE</scope>
</reference>
<sequence length="154" mass="17944">MTPLLFISIVTLVLVTLVYWILNSLEKRPVDDESESRNNMQFETAQELFKYLDPQPEPEQDVLRLQADKEYVHLYWHISSDTWDSTMDKFGLKAQRNNVIIRLYDSNLSIMDIPAKDIKGGQKIKTENFQVSYAVLGIKVNEDFVPLFLSRSLE</sequence>
<protein>
    <recommendedName>
        <fullName evidence="3">DUF4912 domain-containing protein</fullName>
    </recommendedName>
</protein>
<accession>A0A0W8E4I5</accession>
<keyword evidence="1" id="KW-0472">Membrane</keyword>